<evidence type="ECO:0000256" key="3">
    <source>
        <dbReference type="ARBA" id="ARBA00022989"/>
    </source>
</evidence>
<feature type="domain" description="ABC transmembrane type-2" evidence="7">
    <location>
        <begin position="17"/>
        <end position="245"/>
    </location>
</feature>
<keyword evidence="9" id="KW-1185">Reference proteome</keyword>
<dbReference type="PROSITE" id="PS51012">
    <property type="entry name" value="ABC_TM2"/>
    <property type="match status" value="1"/>
</dbReference>
<dbReference type="GO" id="GO:0043190">
    <property type="term" value="C:ATP-binding cassette (ABC) transporter complex"/>
    <property type="evidence" value="ECO:0007669"/>
    <property type="project" value="InterPro"/>
</dbReference>
<evidence type="ECO:0000313" key="9">
    <source>
        <dbReference type="Proteomes" id="UP000077701"/>
    </source>
</evidence>
<comment type="subcellular location">
    <subcellularLocation>
        <location evidence="6">Cell membrane</location>
        <topology evidence="6">Multi-pass membrane protein</topology>
    </subcellularLocation>
    <subcellularLocation>
        <location evidence="1">Membrane</location>
        <topology evidence="1">Multi-pass membrane protein</topology>
    </subcellularLocation>
</comment>
<evidence type="ECO:0000256" key="6">
    <source>
        <dbReference type="RuleBase" id="RU361157"/>
    </source>
</evidence>
<feature type="transmembrane region" description="Helical" evidence="6">
    <location>
        <begin position="138"/>
        <end position="159"/>
    </location>
</feature>
<feature type="transmembrane region" description="Helical" evidence="6">
    <location>
        <begin position="12"/>
        <end position="37"/>
    </location>
</feature>
<feature type="transmembrane region" description="Helical" evidence="6">
    <location>
        <begin position="166"/>
        <end position="185"/>
    </location>
</feature>
<evidence type="ECO:0000256" key="2">
    <source>
        <dbReference type="ARBA" id="ARBA00022692"/>
    </source>
</evidence>
<comment type="similarity">
    <text evidence="6">Belongs to the ABC-2 integral membrane protein family.</text>
</comment>
<feature type="transmembrane region" description="Helical" evidence="6">
    <location>
        <begin position="101"/>
        <end position="126"/>
    </location>
</feature>
<dbReference type="PIRSF" id="PIRSF006648">
    <property type="entry name" value="DrrB"/>
    <property type="match status" value="1"/>
</dbReference>
<keyword evidence="6" id="KW-1003">Cell membrane</keyword>
<dbReference type="PRINTS" id="PR00164">
    <property type="entry name" value="ABC2TRNSPORT"/>
</dbReference>
<protein>
    <recommendedName>
        <fullName evidence="6">Transport permease protein</fullName>
    </recommendedName>
</protein>
<evidence type="ECO:0000259" key="7">
    <source>
        <dbReference type="PROSITE" id="PS51012"/>
    </source>
</evidence>
<reference evidence="9" key="2">
    <citation type="submission" date="2016-04" db="EMBL/GenBank/DDBJ databases">
        <title>Planomonospora sphaerica JCM9374 whole genome shotgun sequence.</title>
        <authorList>
            <person name="Suzuki T."/>
            <person name="Dohra H."/>
            <person name="Kodani S."/>
        </authorList>
    </citation>
    <scope>NUCLEOTIDE SEQUENCE [LARGE SCALE GENOMIC DNA]</scope>
    <source>
        <strain evidence="9">JCM 9374</strain>
    </source>
</reference>
<reference evidence="8 9" key="1">
    <citation type="journal article" date="2016" name="Genome Announc.">
        <title>Draft Genome Sequence of Planomonospora sphaerica JCM9374, a Rare Actinomycete.</title>
        <authorList>
            <person name="Dohra H."/>
            <person name="Suzuki T."/>
            <person name="Inoue Y."/>
            <person name="Kodani S."/>
        </authorList>
    </citation>
    <scope>NUCLEOTIDE SEQUENCE [LARGE SCALE GENOMIC DNA]</scope>
    <source>
        <strain evidence="8 9">JCM 9374</strain>
    </source>
</reference>
<dbReference type="Pfam" id="PF01061">
    <property type="entry name" value="ABC2_membrane"/>
    <property type="match status" value="1"/>
</dbReference>
<feature type="transmembrane region" description="Helical" evidence="6">
    <location>
        <begin position="222"/>
        <end position="242"/>
    </location>
</feature>
<dbReference type="PANTHER" id="PTHR43027:SF2">
    <property type="entry name" value="TRANSPORT PERMEASE PROTEIN"/>
    <property type="match status" value="1"/>
</dbReference>
<feature type="transmembrane region" description="Helical" evidence="6">
    <location>
        <begin position="57"/>
        <end position="81"/>
    </location>
</feature>
<name>A0A171DK31_9ACTN</name>
<dbReference type="STRING" id="161355.PS9374_04850"/>
<evidence type="ECO:0000313" key="8">
    <source>
        <dbReference type="EMBL" id="GAT69179.1"/>
    </source>
</evidence>
<comment type="caution">
    <text evidence="8">The sequence shown here is derived from an EMBL/GenBank/DDBJ whole genome shotgun (WGS) entry which is preliminary data.</text>
</comment>
<sequence>MSKMITTEAKLFLREPGGLIFAILLPLVLLIGLGNVIPGLREANPDMGGQRGIDNYFPAMMTILSVVTMALTVLPGTLAAYRETGVLRRMSTTPVSPIRVLVAQLVNNLAVAVIATTLLVVLGNLFLDVPVPKNPLPFVGVFLLGTASLFAIGLLIAAVAPNAKSAPAIGSLLMFPLMFVAGMWFPREFMPDLLQRIGDFLPLAPFGQALRDTWAGGAPQTLNLAVMAATLLLFGGLAARLFRWQ</sequence>
<accession>A0A171DK31</accession>
<keyword evidence="5" id="KW-0046">Antibiotic resistance</keyword>
<dbReference type="InterPro" id="IPR000412">
    <property type="entry name" value="ABC_2_transport"/>
</dbReference>
<dbReference type="InterPro" id="IPR013525">
    <property type="entry name" value="ABC2_TM"/>
</dbReference>
<dbReference type="PANTHER" id="PTHR43027">
    <property type="entry name" value="DOXORUBICIN RESISTANCE ABC TRANSPORTER PERMEASE PROTEIN DRRC-RELATED"/>
    <property type="match status" value="1"/>
</dbReference>
<dbReference type="Proteomes" id="UP000077701">
    <property type="component" value="Unassembled WGS sequence"/>
</dbReference>
<evidence type="ECO:0000256" key="5">
    <source>
        <dbReference type="ARBA" id="ARBA00023251"/>
    </source>
</evidence>
<dbReference type="AlphaFoldDB" id="A0A171DK31"/>
<dbReference type="GO" id="GO:0140359">
    <property type="term" value="F:ABC-type transporter activity"/>
    <property type="evidence" value="ECO:0007669"/>
    <property type="project" value="InterPro"/>
</dbReference>
<keyword evidence="3 6" id="KW-1133">Transmembrane helix</keyword>
<proteinExistence type="inferred from homology"/>
<keyword evidence="6" id="KW-0813">Transport</keyword>
<keyword evidence="2 6" id="KW-0812">Transmembrane</keyword>
<dbReference type="GO" id="GO:0046677">
    <property type="term" value="P:response to antibiotic"/>
    <property type="evidence" value="ECO:0007669"/>
    <property type="project" value="UniProtKB-KW"/>
</dbReference>
<dbReference type="InterPro" id="IPR047817">
    <property type="entry name" value="ABC2_TM_bact-type"/>
</dbReference>
<evidence type="ECO:0000256" key="4">
    <source>
        <dbReference type="ARBA" id="ARBA00023136"/>
    </source>
</evidence>
<keyword evidence="4 6" id="KW-0472">Membrane</keyword>
<evidence type="ECO:0000256" key="1">
    <source>
        <dbReference type="ARBA" id="ARBA00004141"/>
    </source>
</evidence>
<organism evidence="8 9">
    <name type="scientific">Planomonospora sphaerica</name>
    <dbReference type="NCBI Taxonomy" id="161355"/>
    <lineage>
        <taxon>Bacteria</taxon>
        <taxon>Bacillati</taxon>
        <taxon>Actinomycetota</taxon>
        <taxon>Actinomycetes</taxon>
        <taxon>Streptosporangiales</taxon>
        <taxon>Streptosporangiaceae</taxon>
        <taxon>Planomonospora</taxon>
    </lineage>
</organism>
<dbReference type="EMBL" id="BDCX01000012">
    <property type="protein sequence ID" value="GAT69179.1"/>
    <property type="molecule type" value="Genomic_DNA"/>
</dbReference>
<dbReference type="OrthoDB" id="3217868at2"/>
<gene>
    <name evidence="8" type="ORF">PS9374_04850</name>
</gene>
<dbReference type="RefSeq" id="WP_068900370.1">
    <property type="nucleotide sequence ID" value="NZ_BDCX01000012.1"/>
</dbReference>
<dbReference type="InterPro" id="IPR052902">
    <property type="entry name" value="ABC-2_transporter"/>
</dbReference>